<accession>A0A5J5AN00</accession>
<dbReference type="EMBL" id="CM018042">
    <property type="protein sequence ID" value="KAA8532383.1"/>
    <property type="molecule type" value="Genomic_DNA"/>
</dbReference>
<dbReference type="AlphaFoldDB" id="A0A5J5AN00"/>
<dbReference type="Proteomes" id="UP000325577">
    <property type="component" value="Linkage Group LG19"/>
</dbReference>
<keyword evidence="2" id="KW-1185">Reference proteome</keyword>
<evidence type="ECO:0000313" key="1">
    <source>
        <dbReference type="EMBL" id="KAA8532383.1"/>
    </source>
</evidence>
<evidence type="ECO:0000313" key="2">
    <source>
        <dbReference type="Proteomes" id="UP000325577"/>
    </source>
</evidence>
<protein>
    <submittedName>
        <fullName evidence="1">Uncharacterized protein</fullName>
    </submittedName>
</protein>
<sequence>MCLLLQLCLHLYLRRPYHLLLQRRTKPLEVRAGQMLPPPPVFANTSTRADIVRNAFKVSWLASFQRMSQRQMAVDLIAGHVRAAQVVAAILDNPEDTKRVNLLYAELNAARAKLVTPRTEQAVSFAKLTAVRAELAASRSEAASLKDRCRVLDGKLKHAVATLESMNT</sequence>
<reference evidence="1 2" key="1">
    <citation type="submission" date="2019-09" db="EMBL/GenBank/DDBJ databases">
        <title>A chromosome-level genome assembly of the Chinese tupelo Nyssa sinensis.</title>
        <authorList>
            <person name="Yang X."/>
            <person name="Kang M."/>
            <person name="Yang Y."/>
            <person name="Xiong H."/>
            <person name="Wang M."/>
            <person name="Zhang Z."/>
            <person name="Wang Z."/>
            <person name="Wu H."/>
            <person name="Ma T."/>
            <person name="Liu J."/>
            <person name="Xi Z."/>
        </authorList>
    </citation>
    <scope>NUCLEOTIDE SEQUENCE [LARGE SCALE GENOMIC DNA]</scope>
    <source>
        <strain evidence="1">J267</strain>
        <tissue evidence="1">Leaf</tissue>
    </source>
</reference>
<gene>
    <name evidence="1" type="ORF">F0562_032362</name>
</gene>
<proteinExistence type="predicted"/>
<organism evidence="1 2">
    <name type="scientific">Nyssa sinensis</name>
    <dbReference type="NCBI Taxonomy" id="561372"/>
    <lineage>
        <taxon>Eukaryota</taxon>
        <taxon>Viridiplantae</taxon>
        <taxon>Streptophyta</taxon>
        <taxon>Embryophyta</taxon>
        <taxon>Tracheophyta</taxon>
        <taxon>Spermatophyta</taxon>
        <taxon>Magnoliopsida</taxon>
        <taxon>eudicotyledons</taxon>
        <taxon>Gunneridae</taxon>
        <taxon>Pentapetalae</taxon>
        <taxon>asterids</taxon>
        <taxon>Cornales</taxon>
        <taxon>Nyssaceae</taxon>
        <taxon>Nyssa</taxon>
    </lineage>
</organism>
<name>A0A5J5AN00_9ASTE</name>